<name>A0A858U3Z3_9MOLU</name>
<dbReference type="Proteomes" id="UP000501060">
    <property type="component" value="Chromosome"/>
</dbReference>
<accession>A0A858U3Z3</accession>
<dbReference type="KEGG" id="mphe:HGG69_02435"/>
<dbReference type="GO" id="GO:0051536">
    <property type="term" value="F:iron-sulfur cluster binding"/>
    <property type="evidence" value="ECO:0007669"/>
    <property type="project" value="InterPro"/>
</dbReference>
<dbReference type="GO" id="GO:0016226">
    <property type="term" value="P:iron-sulfur cluster assembly"/>
    <property type="evidence" value="ECO:0007669"/>
    <property type="project" value="InterPro"/>
</dbReference>
<dbReference type="AlphaFoldDB" id="A0A858U3Z3"/>
<feature type="domain" description="NIF system FeS cluster assembly NifU N-terminal" evidence="1">
    <location>
        <begin position="5"/>
        <end position="86"/>
    </location>
</feature>
<dbReference type="SUPFAM" id="SSF82649">
    <property type="entry name" value="SufE/NifU"/>
    <property type="match status" value="1"/>
</dbReference>
<dbReference type="Pfam" id="PF01592">
    <property type="entry name" value="NifU_N"/>
    <property type="match status" value="1"/>
</dbReference>
<dbReference type="EMBL" id="CP051481">
    <property type="protein sequence ID" value="QJG67152.1"/>
    <property type="molecule type" value="Genomic_DNA"/>
</dbReference>
<dbReference type="Gene3D" id="3.90.1010.10">
    <property type="match status" value="1"/>
</dbReference>
<dbReference type="RefSeq" id="WP_169605203.1">
    <property type="nucleotide sequence ID" value="NZ_CP051481.1"/>
</dbReference>
<dbReference type="CDD" id="cd06664">
    <property type="entry name" value="IscU_like"/>
    <property type="match status" value="1"/>
</dbReference>
<sequence length="136" mass="15571">MEKREIMFEHYENPKHKSNEVLSQSVEDGSITGCADTLVLSIEFENDKLTKIRWNGDGCSIFVSSVDILCEQLLNKTKIQIINIINEYEKMVKTSTLPNDIDLNKLTIFIDVKKHLNRLECALIGSRAFKRVLKIG</sequence>
<organism evidence="2 3">
    <name type="scientific">Mycoplasma phocoenae</name>
    <dbReference type="NCBI Taxonomy" id="754517"/>
    <lineage>
        <taxon>Bacteria</taxon>
        <taxon>Bacillati</taxon>
        <taxon>Mycoplasmatota</taxon>
        <taxon>Mollicutes</taxon>
        <taxon>Mycoplasmataceae</taxon>
        <taxon>Mycoplasma</taxon>
    </lineage>
</organism>
<evidence type="ECO:0000313" key="3">
    <source>
        <dbReference type="Proteomes" id="UP000501060"/>
    </source>
</evidence>
<evidence type="ECO:0000259" key="1">
    <source>
        <dbReference type="Pfam" id="PF01592"/>
    </source>
</evidence>
<proteinExistence type="predicted"/>
<dbReference type="GO" id="GO:0005506">
    <property type="term" value="F:iron ion binding"/>
    <property type="evidence" value="ECO:0007669"/>
    <property type="project" value="InterPro"/>
</dbReference>
<dbReference type="InterPro" id="IPR002871">
    <property type="entry name" value="NIF_FeS_clus_asmbl_NifU_N"/>
</dbReference>
<protein>
    <submittedName>
        <fullName evidence="2">Iron-sulfur cluster assembly scaffold protein</fullName>
    </submittedName>
</protein>
<evidence type="ECO:0000313" key="2">
    <source>
        <dbReference type="EMBL" id="QJG67152.1"/>
    </source>
</evidence>
<keyword evidence="3" id="KW-1185">Reference proteome</keyword>
<gene>
    <name evidence="2" type="ORF">HGG69_02435</name>
</gene>
<reference evidence="2 3" key="1">
    <citation type="submission" date="2020-04" db="EMBL/GenBank/DDBJ databases">
        <title>Novel Mycoplasma species detected in Phocoena phocoena (harbor porpoise) from the USA.</title>
        <authorList>
            <person name="Volokhov D.V."/>
        </authorList>
    </citation>
    <scope>NUCLEOTIDE SEQUENCE [LARGE SCALE GENOMIC DNA]</scope>
    <source>
        <strain evidence="2 3">Phocoena C-264-GEN</strain>
    </source>
</reference>